<feature type="transmembrane region" description="Helical" evidence="2">
    <location>
        <begin position="223"/>
        <end position="245"/>
    </location>
</feature>
<evidence type="ECO:0000256" key="1">
    <source>
        <dbReference type="SAM" id="Coils"/>
    </source>
</evidence>
<gene>
    <name evidence="3" type="ORF">GAYE_SCF46G5856</name>
</gene>
<dbReference type="Proteomes" id="UP001300502">
    <property type="component" value="Unassembled WGS sequence"/>
</dbReference>
<evidence type="ECO:0000313" key="4">
    <source>
        <dbReference type="Proteomes" id="UP001300502"/>
    </source>
</evidence>
<keyword evidence="1" id="KW-0175">Coiled coil</keyword>
<evidence type="ECO:0000256" key="2">
    <source>
        <dbReference type="SAM" id="Phobius"/>
    </source>
</evidence>
<dbReference type="EMBL" id="JANCYU010000057">
    <property type="protein sequence ID" value="KAK4527923.1"/>
    <property type="molecule type" value="Genomic_DNA"/>
</dbReference>
<evidence type="ECO:0000313" key="3">
    <source>
        <dbReference type="EMBL" id="KAK4527923.1"/>
    </source>
</evidence>
<keyword evidence="4" id="KW-1185">Reference proteome</keyword>
<reference evidence="3 4" key="1">
    <citation type="submission" date="2022-07" db="EMBL/GenBank/DDBJ databases">
        <title>Genome-wide signatures of adaptation to extreme environments.</title>
        <authorList>
            <person name="Cho C.H."/>
            <person name="Yoon H.S."/>
        </authorList>
    </citation>
    <scope>NUCLEOTIDE SEQUENCE [LARGE SCALE GENOMIC DNA]</scope>
    <source>
        <strain evidence="3 4">108.79 E11</strain>
    </source>
</reference>
<name>A0AAV9IKW7_9RHOD</name>
<feature type="coiled-coil region" evidence="1">
    <location>
        <begin position="5"/>
        <end position="92"/>
    </location>
</feature>
<organism evidence="3 4">
    <name type="scientific">Galdieria yellowstonensis</name>
    <dbReference type="NCBI Taxonomy" id="3028027"/>
    <lineage>
        <taxon>Eukaryota</taxon>
        <taxon>Rhodophyta</taxon>
        <taxon>Bangiophyceae</taxon>
        <taxon>Galdieriales</taxon>
        <taxon>Galdieriaceae</taxon>
        <taxon>Galdieria</taxon>
    </lineage>
</organism>
<dbReference type="Gene3D" id="1.20.5.1700">
    <property type="match status" value="1"/>
</dbReference>
<accession>A0AAV9IKW7</accession>
<keyword evidence="2" id="KW-1133">Transmembrane helix</keyword>
<proteinExistence type="predicted"/>
<protein>
    <submittedName>
        <fullName evidence="3">Uncharacterized protein</fullName>
    </submittedName>
</protein>
<dbReference type="AlphaFoldDB" id="A0AAV9IKW7"/>
<feature type="transmembrane region" description="Helical" evidence="2">
    <location>
        <begin position="185"/>
        <end position="203"/>
    </location>
</feature>
<feature type="transmembrane region" description="Helical" evidence="2">
    <location>
        <begin position="254"/>
        <end position="271"/>
    </location>
</feature>
<comment type="caution">
    <text evidence="3">The sequence shown here is derived from an EMBL/GenBank/DDBJ whole genome shotgun (WGS) entry which is preliminary data.</text>
</comment>
<keyword evidence="2" id="KW-0812">Transmembrane</keyword>
<feature type="transmembrane region" description="Helical" evidence="2">
    <location>
        <begin position="150"/>
        <end position="173"/>
    </location>
</feature>
<keyword evidence="2" id="KW-0472">Membrane</keyword>
<sequence length="350" mass="40718">MLVQSNEEQETEAQLQQNIETVNKQIDDIKRQMDMAKKSADREIRKLRREIDKSRNTLKNSEGNFNAKETEVNQLRAKLDEVQRELLILEAKCNNPELRNVISTVLKRFEKFVDPQVALAFGETMEKMESLLRVADGHSSLRLDETSGSFALFGTLMSYSLFFVPLSCCFYGVFRIGTKLRLRHYVLIGNLFCFSFYLSTLFLHLMMRESPFETFRINNQSSVLLLAIFICFVFAVTCVITMFALLRSDDMKEALFYGVMFPVNVAMSLSLRNRLFYPILHHEPIELGFEFLIAAFLLYASEILIQYYIQRKLYSNIISLPISRDMEERECYHNGNEATWFKKVLAPKAD</sequence>
<feature type="transmembrane region" description="Helical" evidence="2">
    <location>
        <begin position="291"/>
        <end position="309"/>
    </location>
</feature>